<protein>
    <submittedName>
        <fullName evidence="1">Uncharacterized protein</fullName>
    </submittedName>
</protein>
<evidence type="ECO:0000313" key="2">
    <source>
        <dbReference type="Proteomes" id="UP000053105"/>
    </source>
</evidence>
<gene>
    <name evidence="1" type="ORF">WN51_03427</name>
</gene>
<reference evidence="1 2" key="1">
    <citation type="submission" date="2015-07" db="EMBL/GenBank/DDBJ databases">
        <title>The genome of Melipona quadrifasciata.</title>
        <authorList>
            <person name="Pan H."/>
            <person name="Kapheim K."/>
        </authorList>
    </citation>
    <scope>NUCLEOTIDE SEQUENCE [LARGE SCALE GENOMIC DNA]</scope>
    <source>
        <strain evidence="1">0111107301</strain>
        <tissue evidence="1">Whole body</tissue>
    </source>
</reference>
<name>A0A0M9ADW2_9HYME</name>
<evidence type="ECO:0000313" key="1">
    <source>
        <dbReference type="EMBL" id="KOX81139.1"/>
    </source>
</evidence>
<sequence length="60" mass="7003">MDPCGWIKDGITWIVEFKGNDAWILPNGSRIKRRNRSIIFIEIEIIIWRYGVVVWSNAGV</sequence>
<dbReference type="EMBL" id="KQ435691">
    <property type="protein sequence ID" value="KOX81139.1"/>
    <property type="molecule type" value="Genomic_DNA"/>
</dbReference>
<proteinExistence type="predicted"/>
<organism evidence="1 2">
    <name type="scientific">Melipona quadrifasciata</name>
    <dbReference type="NCBI Taxonomy" id="166423"/>
    <lineage>
        <taxon>Eukaryota</taxon>
        <taxon>Metazoa</taxon>
        <taxon>Ecdysozoa</taxon>
        <taxon>Arthropoda</taxon>
        <taxon>Hexapoda</taxon>
        <taxon>Insecta</taxon>
        <taxon>Pterygota</taxon>
        <taxon>Neoptera</taxon>
        <taxon>Endopterygota</taxon>
        <taxon>Hymenoptera</taxon>
        <taxon>Apocrita</taxon>
        <taxon>Aculeata</taxon>
        <taxon>Apoidea</taxon>
        <taxon>Anthophila</taxon>
        <taxon>Apidae</taxon>
        <taxon>Melipona</taxon>
    </lineage>
</organism>
<accession>A0A0M9ADW2</accession>
<dbReference type="Proteomes" id="UP000053105">
    <property type="component" value="Unassembled WGS sequence"/>
</dbReference>
<dbReference type="AlphaFoldDB" id="A0A0M9ADW2"/>
<keyword evidence="2" id="KW-1185">Reference proteome</keyword>